<dbReference type="GO" id="GO:0005524">
    <property type="term" value="F:ATP binding"/>
    <property type="evidence" value="ECO:0007669"/>
    <property type="project" value="UniProtKB-KW"/>
</dbReference>
<keyword evidence="5 17" id="KW-0808">Transferase</keyword>
<evidence type="ECO:0000256" key="8">
    <source>
        <dbReference type="ARBA" id="ARBA00022777"/>
    </source>
</evidence>
<dbReference type="SUPFAM" id="SSF55874">
    <property type="entry name" value="ATPase domain of HSP90 chaperone/DNA topoisomerase II/histidine kinase"/>
    <property type="match status" value="1"/>
</dbReference>
<dbReference type="InterPro" id="IPR036097">
    <property type="entry name" value="HisK_dim/P_sf"/>
</dbReference>
<evidence type="ECO:0000256" key="2">
    <source>
        <dbReference type="ARBA" id="ARBA00004141"/>
    </source>
</evidence>
<evidence type="ECO:0000259" key="15">
    <source>
        <dbReference type="PROSITE" id="PS50109"/>
    </source>
</evidence>
<evidence type="ECO:0000256" key="5">
    <source>
        <dbReference type="ARBA" id="ARBA00022679"/>
    </source>
</evidence>
<dbReference type="InterPro" id="IPR003661">
    <property type="entry name" value="HisK_dim/P_dom"/>
</dbReference>
<evidence type="ECO:0000256" key="6">
    <source>
        <dbReference type="ARBA" id="ARBA00022692"/>
    </source>
</evidence>
<feature type="region of interest" description="Disordered" evidence="13">
    <location>
        <begin position="1"/>
        <end position="25"/>
    </location>
</feature>
<evidence type="ECO:0000256" key="10">
    <source>
        <dbReference type="ARBA" id="ARBA00022989"/>
    </source>
</evidence>
<accession>C9Y700</accession>
<keyword evidence="12 14" id="KW-0472">Membrane</keyword>
<dbReference type="EMBL" id="FN543102">
    <property type="protein sequence ID" value="CBA26686.1"/>
    <property type="molecule type" value="Genomic_DNA"/>
</dbReference>
<keyword evidence="11" id="KW-0902">Two-component regulatory system</keyword>
<dbReference type="InterPro" id="IPR036890">
    <property type="entry name" value="HATPase_C_sf"/>
</dbReference>
<evidence type="ECO:0000259" key="16">
    <source>
        <dbReference type="PROSITE" id="PS50885"/>
    </source>
</evidence>
<dbReference type="SMART" id="SM00387">
    <property type="entry name" value="HATPase_c"/>
    <property type="match status" value="1"/>
</dbReference>
<dbReference type="PROSITE" id="PS50885">
    <property type="entry name" value="HAMP"/>
    <property type="match status" value="1"/>
</dbReference>
<name>C9Y700_CURXX</name>
<dbReference type="EC" id="2.7.13.3" evidence="3"/>
<dbReference type="PANTHER" id="PTHR45436:SF14">
    <property type="entry name" value="SENSOR PROTEIN QSEC"/>
    <property type="match status" value="1"/>
</dbReference>
<sequence length="493" mass="53144">MGPGGREQHHRSAYPPPAPQAAGRCHPDRARCGLHAQPQSRHLTMMRLHSMQLRLLAYLSAGVALVWLAAAAWTWVDARHELDELLDSHLTQAAALLVVQQSHVDDEADDEEAPVLHKYAPRVAFQVFHEGVLVARSGNIGTTPMSRETRGFDTVALDNGERWRVFATRGSKRDIQVYVGEQLDSRNGILKAVLRGMLLPSMLALPLLAALMWWAVRKAMAPLDALGQSLRSRAPDSTVPVPRDDLPTEMRPMVDELNALLQRIEGMVASERRFTADAAHELRTPIAAIRTQAQVAMGAVDDADERRHALQNTLAGCDRAARLVDQLLTLARLDAPVAAAATGPTDLSALARSVAADIAPQALAQGQDLELQAPSACMVAADETLLRMLLRNLLDNASRYSGPGASIWVEVTASGGMAHLTVQDGGPGLTDAEMARLGERFFRVLGSAQTGSGLGWSIMRRIAEATGARVQLGRSGTLGGLQVQVRWPLATVG</sequence>
<dbReference type="InterPro" id="IPR050428">
    <property type="entry name" value="TCS_sensor_his_kinase"/>
</dbReference>
<dbReference type="FunFam" id="1.10.287.130:FF:000035">
    <property type="entry name" value="Two-component sensor histidine kinase"/>
    <property type="match status" value="1"/>
</dbReference>
<dbReference type="InterPro" id="IPR003594">
    <property type="entry name" value="HATPase_dom"/>
</dbReference>
<keyword evidence="7" id="KW-0547">Nucleotide-binding</keyword>
<dbReference type="Pfam" id="PF02518">
    <property type="entry name" value="HATPase_c"/>
    <property type="match status" value="1"/>
</dbReference>
<dbReference type="GO" id="GO:0000155">
    <property type="term" value="F:phosphorelay sensor kinase activity"/>
    <property type="evidence" value="ECO:0007669"/>
    <property type="project" value="InterPro"/>
</dbReference>
<comment type="catalytic activity">
    <reaction evidence="1">
        <text>ATP + protein L-histidine = ADP + protein N-phospho-L-histidine.</text>
        <dbReference type="EC" id="2.7.13.3"/>
    </reaction>
</comment>
<dbReference type="SMART" id="SM00388">
    <property type="entry name" value="HisKA"/>
    <property type="match status" value="1"/>
</dbReference>
<evidence type="ECO:0000256" key="1">
    <source>
        <dbReference type="ARBA" id="ARBA00000085"/>
    </source>
</evidence>
<dbReference type="CDD" id="cd00082">
    <property type="entry name" value="HisKA"/>
    <property type="match status" value="1"/>
</dbReference>
<dbReference type="PANTHER" id="PTHR45436">
    <property type="entry name" value="SENSOR HISTIDINE KINASE YKOH"/>
    <property type="match status" value="1"/>
</dbReference>
<dbReference type="Gene3D" id="3.30.565.10">
    <property type="entry name" value="Histidine kinase-like ATPase, C-terminal domain"/>
    <property type="match status" value="1"/>
</dbReference>
<keyword evidence="6 14" id="KW-0812">Transmembrane</keyword>
<keyword evidence="10 14" id="KW-1133">Transmembrane helix</keyword>
<proteinExistence type="predicted"/>
<evidence type="ECO:0000256" key="4">
    <source>
        <dbReference type="ARBA" id="ARBA00022553"/>
    </source>
</evidence>
<evidence type="ECO:0000256" key="14">
    <source>
        <dbReference type="SAM" id="Phobius"/>
    </source>
</evidence>
<evidence type="ECO:0000256" key="11">
    <source>
        <dbReference type="ARBA" id="ARBA00023012"/>
    </source>
</evidence>
<feature type="domain" description="Histidine kinase" evidence="15">
    <location>
        <begin position="277"/>
        <end position="491"/>
    </location>
</feature>
<evidence type="ECO:0000256" key="9">
    <source>
        <dbReference type="ARBA" id="ARBA00022840"/>
    </source>
</evidence>
<dbReference type="Gene3D" id="1.10.287.130">
    <property type="match status" value="1"/>
</dbReference>
<dbReference type="InterPro" id="IPR005467">
    <property type="entry name" value="His_kinase_dom"/>
</dbReference>
<dbReference type="Pfam" id="PF00512">
    <property type="entry name" value="HisKA"/>
    <property type="match status" value="1"/>
</dbReference>
<dbReference type="Pfam" id="PF08521">
    <property type="entry name" value="2CSK_N"/>
    <property type="match status" value="1"/>
</dbReference>
<dbReference type="GO" id="GO:0005886">
    <property type="term" value="C:plasma membrane"/>
    <property type="evidence" value="ECO:0007669"/>
    <property type="project" value="TreeGrafter"/>
</dbReference>
<dbReference type="SUPFAM" id="SSF47384">
    <property type="entry name" value="Homodimeric domain of signal transducing histidine kinase"/>
    <property type="match status" value="1"/>
</dbReference>
<comment type="subcellular location">
    <subcellularLocation>
        <location evidence="2">Membrane</location>
        <topology evidence="2">Multi-pass membrane protein</topology>
    </subcellularLocation>
</comment>
<evidence type="ECO:0000256" key="12">
    <source>
        <dbReference type="ARBA" id="ARBA00023136"/>
    </source>
</evidence>
<dbReference type="CDD" id="cd00075">
    <property type="entry name" value="HATPase"/>
    <property type="match status" value="1"/>
</dbReference>
<feature type="transmembrane region" description="Helical" evidence="14">
    <location>
        <begin position="55"/>
        <end position="76"/>
    </location>
</feature>
<evidence type="ECO:0000256" key="3">
    <source>
        <dbReference type="ARBA" id="ARBA00012438"/>
    </source>
</evidence>
<dbReference type="PROSITE" id="PS50109">
    <property type="entry name" value="HIS_KIN"/>
    <property type="match status" value="1"/>
</dbReference>
<evidence type="ECO:0000256" key="7">
    <source>
        <dbReference type="ARBA" id="ARBA00022741"/>
    </source>
</evidence>
<keyword evidence="9" id="KW-0067">ATP-binding</keyword>
<dbReference type="InterPro" id="IPR013727">
    <property type="entry name" value="2CSK_N"/>
</dbReference>
<feature type="domain" description="HAMP" evidence="16">
    <location>
        <begin position="217"/>
        <end position="269"/>
    </location>
</feature>
<dbReference type="InterPro" id="IPR003660">
    <property type="entry name" value="HAMP_dom"/>
</dbReference>
<organism evidence="17">
    <name type="scientific">Curvibacter symbiont subsp. Hydra magnipapillata</name>
    <dbReference type="NCBI Taxonomy" id="667019"/>
    <lineage>
        <taxon>Bacteria</taxon>
        <taxon>Pseudomonadati</taxon>
        <taxon>Pseudomonadota</taxon>
        <taxon>Betaproteobacteria</taxon>
        <taxon>Burkholderiales</taxon>
        <taxon>Comamonadaceae</taxon>
        <taxon>Curvibacter</taxon>
    </lineage>
</organism>
<gene>
    <name evidence="17" type="ORF">Csp_H39830</name>
</gene>
<evidence type="ECO:0000256" key="13">
    <source>
        <dbReference type="SAM" id="MobiDB-lite"/>
    </source>
</evidence>
<protein>
    <recommendedName>
        <fullName evidence="3">histidine kinase</fullName>
        <ecNumber evidence="3">2.7.13.3</ecNumber>
    </recommendedName>
</protein>
<reference evidence="17" key="1">
    <citation type="journal article" date="2010" name="Nature">
        <title>The Dynamic genome of Hydra.</title>
        <authorList>
            <person name="Chapman J.A."/>
            <person name="Kirkness E.F."/>
            <person name="Simakov O."/>
            <person name="Hampson S.E."/>
            <person name="Mitros T."/>
            <person name="Weinmaier T."/>
            <person name="Rattei T."/>
            <person name="Balasubramanian P.G."/>
            <person name="Borman J."/>
            <person name="Busam D."/>
            <person name="Disbennett K."/>
            <person name="Pfannkoch C."/>
            <person name="Sumin N."/>
            <person name="Sutton G."/>
            <person name="Viswanathan L."/>
            <person name="Walenz B."/>
            <person name="Goodstein D.M."/>
            <person name="Hellsten U."/>
            <person name="Kawashima T."/>
            <person name="Prochnik S.E."/>
            <person name="Putnam N.H."/>
            <person name="Shu S."/>
            <person name="Blumberg B."/>
            <person name="Dana C.E."/>
            <person name="Gee L."/>
            <person name="Kibler D.F."/>
            <person name="Law L."/>
            <person name="Lindgens D."/>
            <person name="Martinez D.E."/>
            <person name="Peng J."/>
            <person name="Wigge P.A."/>
            <person name="Bertulat B."/>
            <person name="Guder C."/>
            <person name="Nakamura Y."/>
            <person name="Ozbek S."/>
            <person name="Watanabe H."/>
            <person name="Khalturin K."/>
            <person name="Hemmrich G."/>
            <person name="Franke A."/>
            <person name="Augustin R."/>
            <person name="Fraune S."/>
            <person name="Hayakawa E."/>
            <person name="Hayakawa S."/>
            <person name="Hirose M."/>
            <person name="Hwang J."/>
            <person name="Ikeo K."/>
            <person name="Nishimiya-Fujisawa C."/>
            <person name="Ogura A."/>
            <person name="Takahashi T."/>
            <person name="Steinmetz P.R."/>
            <person name="Zhang X."/>
            <person name="Aufschnaiter R."/>
            <person name="Eder M.K."/>
            <person name="Gorny A.K."/>
            <person name="Salvenmoser W."/>
            <person name="Heimberg A.M."/>
            <person name="Wheeler B.M."/>
            <person name="Peterson K.J."/>
            <person name="Boettger A."/>
            <person name="Tischler P."/>
            <person name="Wolf A."/>
            <person name="Gojobori T."/>
            <person name="Remington K.A."/>
            <person name="Strausberg R.L."/>
            <person name="Venter J."/>
            <person name="Technau U."/>
            <person name="Hobmayer B."/>
            <person name="Bosch T.C."/>
            <person name="Holstein T.W."/>
            <person name="Fujisawa T."/>
            <person name="Bode H.R."/>
            <person name="David C.N."/>
            <person name="Rokhsar D.S."/>
            <person name="Steele R.E."/>
        </authorList>
    </citation>
    <scope>NUCLEOTIDE SEQUENCE</scope>
</reference>
<dbReference type="AlphaFoldDB" id="C9Y700"/>
<keyword evidence="4" id="KW-0597">Phosphoprotein</keyword>
<keyword evidence="8" id="KW-0418">Kinase</keyword>
<dbReference type="Gene3D" id="1.20.5.1040">
    <property type="entry name" value="Sensor protein qsec"/>
    <property type="match status" value="1"/>
</dbReference>
<evidence type="ECO:0000313" key="17">
    <source>
        <dbReference type="EMBL" id="CBA26686.1"/>
    </source>
</evidence>